<keyword evidence="1" id="KW-0805">Transcription regulation</keyword>
<dbReference type="InterPro" id="IPR001761">
    <property type="entry name" value="Peripla_BP/Lac1_sug-bd_dom"/>
</dbReference>
<dbReference type="InterPro" id="IPR000843">
    <property type="entry name" value="HTH_LacI"/>
</dbReference>
<dbReference type="Pfam" id="PF00532">
    <property type="entry name" value="Peripla_BP_1"/>
    <property type="match status" value="1"/>
</dbReference>
<dbReference type="Gene3D" id="1.10.260.40">
    <property type="entry name" value="lambda repressor-like DNA-binding domains"/>
    <property type="match status" value="1"/>
</dbReference>
<organism evidence="6">
    <name type="scientific">Herbiconiux sp. A18JL235</name>
    <dbReference type="NCBI Taxonomy" id="3152363"/>
    <lineage>
        <taxon>Bacteria</taxon>
        <taxon>Bacillati</taxon>
        <taxon>Actinomycetota</taxon>
        <taxon>Actinomycetes</taxon>
        <taxon>Micrococcales</taxon>
        <taxon>Microbacteriaceae</taxon>
        <taxon>Herbiconiux</taxon>
    </lineage>
</organism>
<dbReference type="InterPro" id="IPR028082">
    <property type="entry name" value="Peripla_BP_I"/>
</dbReference>
<evidence type="ECO:0000259" key="4">
    <source>
        <dbReference type="PROSITE" id="PS50932"/>
    </source>
</evidence>
<sequence>MSQDGGSTIRDVAERAGVSIATVSNLINGTKFVSPELADRIEAAIVDLGFVPNRAVRTLRGMRMRVIGLVVPDALNPYFIELWRNVQRAVGDRGYVVVLCDTGGDLAAEQTQLRSLAEMRVQGVLITSVDDSRVDLRALRSAGAKVVLLGDPKAGSGASSINIDQRSSGYLAMQHLLEIGRRNVVFAGGPRARHLLEDRMDGAQAAIDDSGLADVTFTRIDSDDPSRFEENAHVASILAEAPHTDGVICANDVIAIGLMENFLRRGIRVPDDIAIVGHDDIRFGADSIVRLSTIRQPIAEIADRACELLLSDDDRAEADHLVLDVELVRRESS</sequence>
<dbReference type="Gene3D" id="3.40.50.2300">
    <property type="match status" value="2"/>
</dbReference>
<feature type="domain" description="HTH lacI-type" evidence="4">
    <location>
        <begin position="7"/>
        <end position="61"/>
    </location>
</feature>
<dbReference type="InterPro" id="IPR001387">
    <property type="entry name" value="Cro/C1-type_HTH"/>
</dbReference>
<keyword evidence="2 6" id="KW-0238">DNA-binding</keyword>
<name>A0AB39BD82_9MICO</name>
<dbReference type="PRINTS" id="PR00036">
    <property type="entry name" value="HTHLACI"/>
</dbReference>
<dbReference type="SUPFAM" id="SSF53822">
    <property type="entry name" value="Periplasmic binding protein-like I"/>
    <property type="match status" value="1"/>
</dbReference>
<dbReference type="SMART" id="SM00354">
    <property type="entry name" value="HTH_LACI"/>
    <property type="match status" value="1"/>
</dbReference>
<dbReference type="GO" id="GO:0003700">
    <property type="term" value="F:DNA-binding transcription factor activity"/>
    <property type="evidence" value="ECO:0007669"/>
    <property type="project" value="TreeGrafter"/>
</dbReference>
<evidence type="ECO:0000256" key="2">
    <source>
        <dbReference type="ARBA" id="ARBA00023125"/>
    </source>
</evidence>
<feature type="domain" description="HTH cro/C1-type" evidence="5">
    <location>
        <begin position="8"/>
        <end position="51"/>
    </location>
</feature>
<dbReference type="PANTHER" id="PTHR30146:SF109">
    <property type="entry name" value="HTH-TYPE TRANSCRIPTIONAL REGULATOR GALS"/>
    <property type="match status" value="1"/>
</dbReference>
<protein>
    <submittedName>
        <fullName evidence="6">LacI family DNA-binding transcriptional regulator</fullName>
    </submittedName>
</protein>
<dbReference type="CDD" id="cd01392">
    <property type="entry name" value="HTH_LacI"/>
    <property type="match status" value="1"/>
</dbReference>
<evidence type="ECO:0000259" key="5">
    <source>
        <dbReference type="PROSITE" id="PS50943"/>
    </source>
</evidence>
<dbReference type="EMBL" id="CP162511">
    <property type="protein sequence ID" value="XDI04492.1"/>
    <property type="molecule type" value="Genomic_DNA"/>
</dbReference>
<evidence type="ECO:0000256" key="3">
    <source>
        <dbReference type="ARBA" id="ARBA00023163"/>
    </source>
</evidence>
<proteinExistence type="predicted"/>
<dbReference type="InterPro" id="IPR010982">
    <property type="entry name" value="Lambda_DNA-bd_dom_sf"/>
</dbReference>
<reference evidence="6" key="1">
    <citation type="submission" date="2024-05" db="EMBL/GenBank/DDBJ databases">
        <title>Herbiconiux sp. A18JL235.</title>
        <authorList>
            <person name="Zhang G."/>
        </authorList>
    </citation>
    <scope>NUCLEOTIDE SEQUENCE</scope>
    <source>
        <strain evidence="6">A18JL235</strain>
    </source>
</reference>
<dbReference type="PROSITE" id="PS00356">
    <property type="entry name" value="HTH_LACI_1"/>
    <property type="match status" value="1"/>
</dbReference>
<keyword evidence="3" id="KW-0804">Transcription</keyword>
<dbReference type="Pfam" id="PF00356">
    <property type="entry name" value="LacI"/>
    <property type="match status" value="1"/>
</dbReference>
<dbReference type="RefSeq" id="WP_368496895.1">
    <property type="nucleotide sequence ID" value="NZ_CP162511.1"/>
</dbReference>
<gene>
    <name evidence="6" type="ORF">ABFY20_14285</name>
</gene>
<dbReference type="SUPFAM" id="SSF47413">
    <property type="entry name" value="lambda repressor-like DNA-binding domains"/>
    <property type="match status" value="1"/>
</dbReference>
<dbReference type="PROSITE" id="PS50932">
    <property type="entry name" value="HTH_LACI_2"/>
    <property type="match status" value="1"/>
</dbReference>
<dbReference type="PROSITE" id="PS50943">
    <property type="entry name" value="HTH_CROC1"/>
    <property type="match status" value="1"/>
</dbReference>
<evidence type="ECO:0000256" key="1">
    <source>
        <dbReference type="ARBA" id="ARBA00023015"/>
    </source>
</evidence>
<accession>A0AB39BD82</accession>
<evidence type="ECO:0000313" key="6">
    <source>
        <dbReference type="EMBL" id="XDI04492.1"/>
    </source>
</evidence>
<dbReference type="PANTHER" id="PTHR30146">
    <property type="entry name" value="LACI-RELATED TRANSCRIPTIONAL REPRESSOR"/>
    <property type="match status" value="1"/>
</dbReference>
<dbReference type="AlphaFoldDB" id="A0AB39BD82"/>
<dbReference type="GO" id="GO:0000976">
    <property type="term" value="F:transcription cis-regulatory region binding"/>
    <property type="evidence" value="ECO:0007669"/>
    <property type="project" value="TreeGrafter"/>
</dbReference>